<sequence>MIFELLCKKYVVDILKILKNEDEINLSTIVEKIGTHKSSLSKILKEMEEASLVSKREEPYRNMNKVYFKIDKKGIKLLEYYDLIVELDYANLT</sequence>
<organism evidence="2 3">
    <name type="scientific">Methanococcus maripaludis</name>
    <name type="common">Methanococcus deltae</name>
    <dbReference type="NCBI Taxonomy" id="39152"/>
    <lineage>
        <taxon>Archaea</taxon>
        <taxon>Methanobacteriati</taxon>
        <taxon>Methanobacteriota</taxon>
        <taxon>Methanomada group</taxon>
        <taxon>Methanococci</taxon>
        <taxon>Methanococcales</taxon>
        <taxon>Methanococcaceae</taxon>
        <taxon>Methanococcus</taxon>
    </lineage>
</organism>
<feature type="domain" description="HTH marR-type" evidence="1">
    <location>
        <begin position="13"/>
        <end position="59"/>
    </location>
</feature>
<dbReference type="InterPro" id="IPR000835">
    <property type="entry name" value="HTH_MarR-typ"/>
</dbReference>
<protein>
    <submittedName>
        <fullName evidence="2">DNA-binding HxlR family transcriptional regulator</fullName>
    </submittedName>
</protein>
<dbReference type="GO" id="GO:0003677">
    <property type="term" value="F:DNA binding"/>
    <property type="evidence" value="ECO:0007669"/>
    <property type="project" value="UniProtKB-KW"/>
</dbReference>
<evidence type="ECO:0000313" key="3">
    <source>
        <dbReference type="Proteomes" id="UP000564425"/>
    </source>
</evidence>
<dbReference type="Pfam" id="PF01047">
    <property type="entry name" value="MarR"/>
    <property type="match status" value="1"/>
</dbReference>
<proteinExistence type="predicted"/>
<dbReference type="EMBL" id="JACDUH010000001">
    <property type="protein sequence ID" value="MBA2851219.1"/>
    <property type="molecule type" value="Genomic_DNA"/>
</dbReference>
<name>A0A7J9NU62_METMI</name>
<dbReference type="InterPro" id="IPR036390">
    <property type="entry name" value="WH_DNA-bd_sf"/>
</dbReference>
<evidence type="ECO:0000313" key="2">
    <source>
        <dbReference type="EMBL" id="MBA2851219.1"/>
    </source>
</evidence>
<keyword evidence="2" id="KW-0238">DNA-binding</keyword>
<dbReference type="GO" id="GO:0003700">
    <property type="term" value="F:DNA-binding transcription factor activity"/>
    <property type="evidence" value="ECO:0007669"/>
    <property type="project" value="InterPro"/>
</dbReference>
<dbReference type="RefSeq" id="WP_181501099.1">
    <property type="nucleotide sequence ID" value="NZ_JACDUH010000001.1"/>
</dbReference>
<accession>A0A7J9NU62</accession>
<dbReference type="Gene3D" id="1.10.10.10">
    <property type="entry name" value="Winged helix-like DNA-binding domain superfamily/Winged helix DNA-binding domain"/>
    <property type="match status" value="1"/>
</dbReference>
<dbReference type="AlphaFoldDB" id="A0A7J9NU62"/>
<dbReference type="InterPro" id="IPR036388">
    <property type="entry name" value="WH-like_DNA-bd_sf"/>
</dbReference>
<evidence type="ECO:0000259" key="1">
    <source>
        <dbReference type="Pfam" id="PF01047"/>
    </source>
</evidence>
<comment type="caution">
    <text evidence="2">The sequence shown here is derived from an EMBL/GenBank/DDBJ whole genome shotgun (WGS) entry which is preliminary data.</text>
</comment>
<dbReference type="Proteomes" id="UP000564425">
    <property type="component" value="Unassembled WGS sequence"/>
</dbReference>
<dbReference type="SUPFAM" id="SSF46785">
    <property type="entry name" value="Winged helix' DNA-binding domain"/>
    <property type="match status" value="1"/>
</dbReference>
<gene>
    <name evidence="2" type="ORF">HNP86_001350</name>
</gene>
<reference evidence="2 3" key="1">
    <citation type="submission" date="2020-07" db="EMBL/GenBank/DDBJ databases">
        <title>Genomic Encyclopedia of Type Strains, Phase IV (KMG-V): Genome sequencing to study the core and pangenomes of soil and plant-associated prokaryotes.</title>
        <authorList>
            <person name="Whitman W."/>
        </authorList>
    </citation>
    <scope>NUCLEOTIDE SEQUENCE [LARGE SCALE GENOMIC DNA]</scope>
    <source>
        <strain evidence="2 3">A1</strain>
    </source>
</reference>